<evidence type="ECO:0000313" key="1">
    <source>
        <dbReference type="EMBL" id="OAJ67090.1"/>
    </source>
</evidence>
<dbReference type="PATRIC" id="fig|38307.3.peg.2324"/>
<reference evidence="1 2" key="1">
    <citation type="submission" date="2016-03" db="EMBL/GenBank/DDBJ databases">
        <title>Draft genome sequence of Gluconobacter cerinus strain CECT 9110.</title>
        <authorList>
            <person name="Sainz F."/>
            <person name="Mas A."/>
            <person name="Torija M.J."/>
        </authorList>
    </citation>
    <scope>NUCLEOTIDE SEQUENCE [LARGE SCALE GENOMIC DNA]</scope>
    <source>
        <strain evidence="1 2">CECT 9110</strain>
    </source>
</reference>
<dbReference type="EMBL" id="LUTU01000010">
    <property type="protein sequence ID" value="OAJ67090.1"/>
    <property type="molecule type" value="Genomic_DNA"/>
</dbReference>
<proteinExistence type="predicted"/>
<comment type="caution">
    <text evidence="1">The sequence shown here is derived from an EMBL/GenBank/DDBJ whole genome shotgun (WGS) entry which is preliminary data.</text>
</comment>
<dbReference type="Proteomes" id="UP000077786">
    <property type="component" value="Unassembled WGS sequence"/>
</dbReference>
<name>A0A1B6VIR0_9PROT</name>
<evidence type="ECO:0000313" key="2">
    <source>
        <dbReference type="Proteomes" id="UP000077786"/>
    </source>
</evidence>
<dbReference type="RefSeq" id="WP_157091221.1">
    <property type="nucleotide sequence ID" value="NZ_LUTU01000010.1"/>
</dbReference>
<protein>
    <submittedName>
        <fullName evidence="1">Uncharacterized protein</fullName>
    </submittedName>
</protein>
<organism evidence="1 2">
    <name type="scientific">Gluconobacter cerinus</name>
    <dbReference type="NCBI Taxonomy" id="38307"/>
    <lineage>
        <taxon>Bacteria</taxon>
        <taxon>Pseudomonadati</taxon>
        <taxon>Pseudomonadota</taxon>
        <taxon>Alphaproteobacteria</taxon>
        <taxon>Acetobacterales</taxon>
        <taxon>Acetobacteraceae</taxon>
        <taxon>Gluconobacter</taxon>
    </lineage>
</organism>
<dbReference type="AlphaFoldDB" id="A0A1B6VIR0"/>
<accession>A0A1B6VIR0</accession>
<sequence>MRFHTVVLAELLQKRPTPRSGRPNPCGVKRKVSEYPIRPKAQSPYSWIDIAIYIIK</sequence>
<gene>
    <name evidence="1" type="ORF">A0123_02236</name>
</gene>